<dbReference type="PANTHER" id="PTHR24113">
    <property type="entry name" value="RAN GTPASE-ACTIVATING PROTEIN 1"/>
    <property type="match status" value="1"/>
</dbReference>
<sequence>MYAIAAAPLPANLGIWSDVRIRYAGPHYLVRYRVGHGQDRGIYVCARAHTYRPSNIFRSVCTIRTRSYYRQACVLHFNTQHGMEGAIGLARRRLKKRTLLAHLHGTISCVTGLAKHTLVGSKRRLIDRCRHDDPSLTSVKWEDNPGDVQRRAVVATCRACEGFEITMLGSALLPNRHVRLLDISGFRLSPPAIDSIATVLHSNTALVHIVLDQTGLGDDGLAKVAHSLKDNATLLILSMRRVDVTWAGAESLAGALAVNSTLTTLDIRDNYIYHKGVRALTEAVSANRRSRLSRFDVQSTAVNHKGVNALSSLLLLPHFRCQLLHLNLSNNTAGAMGIATLASALRVNRSLVSLDISGNSCGEDGAAQMADAVRCNTSLGHLDLSRNEIGDRGAIAIAMAMQENSSLQHMDVGYNKIGNLGLRALSRALLINGRIVSMDISSNVADRVLQGCYTYEICRRQRRNRSRFALAARLSTMLGVRYKRDGAAGSPPPPPHSCSSCFDRRMGAKTDDDVGDVIERIRTFTFGF</sequence>
<accession>A0A3P3Y3E0</accession>
<gene>
    <name evidence="4" type="ORF">PLBR_LOCUS1913</name>
</gene>
<evidence type="ECO:0000256" key="1">
    <source>
        <dbReference type="ARBA" id="ARBA00022468"/>
    </source>
</evidence>
<evidence type="ECO:0000256" key="3">
    <source>
        <dbReference type="ARBA" id="ARBA00022737"/>
    </source>
</evidence>
<dbReference type="SMART" id="SM00368">
    <property type="entry name" value="LRR_RI"/>
    <property type="match status" value="9"/>
</dbReference>
<proteinExistence type="predicted"/>
<dbReference type="GO" id="GO:0048471">
    <property type="term" value="C:perinuclear region of cytoplasm"/>
    <property type="evidence" value="ECO:0007669"/>
    <property type="project" value="TreeGrafter"/>
</dbReference>
<dbReference type="GO" id="GO:0005634">
    <property type="term" value="C:nucleus"/>
    <property type="evidence" value="ECO:0007669"/>
    <property type="project" value="TreeGrafter"/>
</dbReference>
<dbReference type="EMBL" id="OVEO01000003">
    <property type="protein sequence ID" value="SPQ94698.1"/>
    <property type="molecule type" value="Genomic_DNA"/>
</dbReference>
<keyword evidence="2" id="KW-0433">Leucine-rich repeat</keyword>
<organism evidence="4 5">
    <name type="scientific">Plasmodiophora brassicae</name>
    <name type="common">Clubroot disease agent</name>
    <dbReference type="NCBI Taxonomy" id="37360"/>
    <lineage>
        <taxon>Eukaryota</taxon>
        <taxon>Sar</taxon>
        <taxon>Rhizaria</taxon>
        <taxon>Endomyxa</taxon>
        <taxon>Phytomyxea</taxon>
        <taxon>Plasmodiophorida</taxon>
        <taxon>Plasmodiophoridae</taxon>
        <taxon>Plasmodiophora</taxon>
    </lineage>
</organism>
<dbReference type="Gene3D" id="3.80.10.10">
    <property type="entry name" value="Ribonuclease Inhibitor"/>
    <property type="match status" value="3"/>
</dbReference>
<dbReference type="InterPro" id="IPR001611">
    <property type="entry name" value="Leu-rich_rpt"/>
</dbReference>
<keyword evidence="3" id="KW-0677">Repeat</keyword>
<dbReference type="AlphaFoldDB" id="A0A3P3Y3E0"/>
<evidence type="ECO:0000313" key="4">
    <source>
        <dbReference type="EMBL" id="SPQ94698.1"/>
    </source>
</evidence>
<keyword evidence="1" id="KW-0343">GTPase activation</keyword>
<dbReference type="SUPFAM" id="SSF52047">
    <property type="entry name" value="RNI-like"/>
    <property type="match status" value="1"/>
</dbReference>
<dbReference type="GO" id="GO:0005829">
    <property type="term" value="C:cytosol"/>
    <property type="evidence" value="ECO:0007669"/>
    <property type="project" value="TreeGrafter"/>
</dbReference>
<name>A0A3P3Y3E0_PLABS</name>
<dbReference type="Pfam" id="PF13516">
    <property type="entry name" value="LRR_6"/>
    <property type="match status" value="3"/>
</dbReference>
<dbReference type="InterPro" id="IPR027038">
    <property type="entry name" value="RanGap"/>
</dbReference>
<protein>
    <submittedName>
        <fullName evidence="4">Uncharacterized protein</fullName>
    </submittedName>
</protein>
<geneLocation type="mitochondrion" evidence="4"/>
<dbReference type="GO" id="GO:0005096">
    <property type="term" value="F:GTPase activator activity"/>
    <property type="evidence" value="ECO:0007669"/>
    <property type="project" value="UniProtKB-KW"/>
</dbReference>
<dbReference type="InterPro" id="IPR032675">
    <property type="entry name" value="LRR_dom_sf"/>
</dbReference>
<reference evidence="4 5" key="1">
    <citation type="submission" date="2018-03" db="EMBL/GenBank/DDBJ databases">
        <authorList>
            <person name="Fogelqvist J."/>
        </authorList>
    </citation>
    <scope>NUCLEOTIDE SEQUENCE [LARGE SCALE GENOMIC DNA]</scope>
</reference>
<dbReference type="Proteomes" id="UP000290189">
    <property type="component" value="Unassembled WGS sequence"/>
</dbReference>
<dbReference type="GO" id="GO:0006913">
    <property type="term" value="P:nucleocytoplasmic transport"/>
    <property type="evidence" value="ECO:0007669"/>
    <property type="project" value="TreeGrafter"/>
</dbReference>
<dbReference type="GO" id="GO:0031267">
    <property type="term" value="F:small GTPase binding"/>
    <property type="evidence" value="ECO:0007669"/>
    <property type="project" value="TreeGrafter"/>
</dbReference>
<evidence type="ECO:0000313" key="5">
    <source>
        <dbReference type="Proteomes" id="UP000290189"/>
    </source>
</evidence>
<keyword evidence="4" id="KW-0496">Mitochondrion</keyword>
<evidence type="ECO:0000256" key="2">
    <source>
        <dbReference type="ARBA" id="ARBA00022614"/>
    </source>
</evidence>
<dbReference type="PANTHER" id="PTHR24113:SF12">
    <property type="entry name" value="RAN GTPASE-ACTIVATING PROTEIN 1"/>
    <property type="match status" value="1"/>
</dbReference>